<protein>
    <submittedName>
        <fullName evidence="2">SWI/SNF global transcription activator complex subunit SWP82</fullName>
    </submittedName>
</protein>
<dbReference type="Proteomes" id="UP000422736">
    <property type="component" value="Chromosome 7"/>
</dbReference>
<reference evidence="2 3" key="2">
    <citation type="submission" date="2019-11" db="EMBL/GenBank/DDBJ databases">
        <authorList>
            <person name="Lu H."/>
        </authorList>
    </citation>
    <scope>NUCLEOTIDE SEQUENCE [LARGE SCALE GENOMIC DNA]</scope>
    <source>
        <strain evidence="2 3">FIM1</strain>
    </source>
</reference>
<proteinExistence type="predicted"/>
<dbReference type="Pfam" id="PF08624">
    <property type="entry name" value="CRC_subunit"/>
    <property type="match status" value="1"/>
</dbReference>
<evidence type="ECO:0000256" key="1">
    <source>
        <dbReference type="SAM" id="MobiDB-lite"/>
    </source>
</evidence>
<feature type="compositionally biased region" description="Polar residues" evidence="1">
    <location>
        <begin position="254"/>
        <end position="276"/>
    </location>
</feature>
<keyword evidence="3" id="KW-1185">Reference proteome</keyword>
<evidence type="ECO:0000313" key="2">
    <source>
        <dbReference type="EMBL" id="QGN18016.1"/>
    </source>
</evidence>
<gene>
    <name evidence="2" type="primary">SWP82</name>
    <name evidence="2" type="ORF">FIM1_4332</name>
</gene>
<dbReference type="InterPro" id="IPR013933">
    <property type="entry name" value="CRC_Rsc7/Swp82"/>
</dbReference>
<accession>A0ABX6F2A7</accession>
<name>A0ABX6F2A7_KLUMA</name>
<evidence type="ECO:0000313" key="3">
    <source>
        <dbReference type="Proteomes" id="UP000422736"/>
    </source>
</evidence>
<dbReference type="EMBL" id="CP015061">
    <property type="protein sequence ID" value="QGN18016.1"/>
    <property type="molecule type" value="Genomic_DNA"/>
</dbReference>
<reference evidence="2 3" key="1">
    <citation type="submission" date="2016-03" db="EMBL/GenBank/DDBJ databases">
        <title>How can Kluyveromyces marxianus grow so fast - potential evolutionary course in Saccharomyces Complex revealed by comparative genomics.</title>
        <authorList>
            <person name="Mo W."/>
            <person name="Lu W."/>
            <person name="Yang X."/>
            <person name="Qi J."/>
            <person name="Lv H."/>
        </authorList>
    </citation>
    <scope>NUCLEOTIDE SEQUENCE [LARGE SCALE GENOMIC DNA]</scope>
    <source>
        <strain evidence="2 3">FIM1</strain>
    </source>
</reference>
<organism evidence="2 3">
    <name type="scientific">Kluyveromyces marxianus</name>
    <name type="common">Yeast</name>
    <name type="synonym">Candida kefyr</name>
    <dbReference type="NCBI Taxonomy" id="4911"/>
    <lineage>
        <taxon>Eukaryota</taxon>
        <taxon>Fungi</taxon>
        <taxon>Dikarya</taxon>
        <taxon>Ascomycota</taxon>
        <taxon>Saccharomycotina</taxon>
        <taxon>Saccharomycetes</taxon>
        <taxon>Saccharomycetales</taxon>
        <taxon>Saccharomycetaceae</taxon>
        <taxon>Kluyveromyces</taxon>
    </lineage>
</organism>
<feature type="region of interest" description="Disordered" evidence="1">
    <location>
        <begin position="251"/>
        <end position="282"/>
    </location>
</feature>
<sequence length="532" mass="60036">MTSVEGNDDKVNTDTVKSEIVTNFHPVPDSVLKNHELFVLKTTLSILNNPDLVLGDLDKLPNRLPELPSFTIKERLSDNNDSYVLGKGDLSGEAKIDKQGHLKGSRNYLFPTFSYSCPENNNSENLYVLVRDLIKALNLNDDEQHFLQKYSDLYPMDAPDNLLEYLKSKKALPKDVTSAKYTTARSAFLVFGAAILASGSRVIDDYWEQLSKEQGFQTQHRVYILSAKLIDMIHAIEPKFSHHVTTLNTNTTLESQSKTPSSIDGIRVNQNSSTDPDPQFENPFLTVTEIPSTEVRREFLNHLANGNPTAIIAGQTIHGSIELSNAYKIPKYHYKNSFASAQQNNALDTPIGTHTHPVESHNFGRGRKANYVPPEETDVLAQIPGWKFTQLPTTTNQELPTTFSSGGLPIYNKLKLPSRLKELTPNQIKDLERSHDVVQLNKVLGNVRKVRNSRWTKFWQYKAGVPVGLTEEQIPYYKSRYLQNVLDHVEVNIVPNDLKNVDEKHTVKRIPNPNFIGYSNISGFKPPFIDKP</sequence>